<accession>A0A5N6NZ41</accession>
<dbReference type="Pfam" id="PF06101">
    <property type="entry name" value="Vps62"/>
    <property type="match status" value="2"/>
</dbReference>
<organism evidence="1 2">
    <name type="scientific">Mikania micrantha</name>
    <name type="common">bitter vine</name>
    <dbReference type="NCBI Taxonomy" id="192012"/>
    <lineage>
        <taxon>Eukaryota</taxon>
        <taxon>Viridiplantae</taxon>
        <taxon>Streptophyta</taxon>
        <taxon>Embryophyta</taxon>
        <taxon>Tracheophyta</taxon>
        <taxon>Spermatophyta</taxon>
        <taxon>Magnoliopsida</taxon>
        <taxon>eudicotyledons</taxon>
        <taxon>Gunneridae</taxon>
        <taxon>Pentapetalae</taxon>
        <taxon>asterids</taxon>
        <taxon>campanulids</taxon>
        <taxon>Asterales</taxon>
        <taxon>Asteraceae</taxon>
        <taxon>Asteroideae</taxon>
        <taxon>Heliantheae alliance</taxon>
        <taxon>Eupatorieae</taxon>
        <taxon>Mikania</taxon>
    </lineage>
</organism>
<dbReference type="PANTHER" id="PTHR48219">
    <property type="entry name" value="VACUOLAR PROTEIN SORTING-ASSOCIATED PROTEIN 62-RELATED"/>
    <property type="match status" value="1"/>
</dbReference>
<proteinExistence type="predicted"/>
<dbReference type="AlphaFoldDB" id="A0A5N6NZ41"/>
<name>A0A5N6NZ41_9ASTR</name>
<gene>
    <name evidence="1" type="ORF">E3N88_13660</name>
</gene>
<protein>
    <recommendedName>
        <fullName evidence="3">Vacuolar protein sorting-associated protein 62</fullName>
    </recommendedName>
</protein>
<evidence type="ECO:0000313" key="1">
    <source>
        <dbReference type="EMBL" id="KAD5802300.1"/>
    </source>
</evidence>
<dbReference type="OrthoDB" id="188042at2759"/>
<dbReference type="InterPro" id="IPR009291">
    <property type="entry name" value="Vps62"/>
</dbReference>
<dbReference type="Proteomes" id="UP000326396">
    <property type="component" value="Linkage Group LG15"/>
</dbReference>
<reference evidence="1 2" key="1">
    <citation type="submission" date="2019-05" db="EMBL/GenBank/DDBJ databases">
        <title>Mikania micrantha, genome provides insights into the molecular mechanism of rapid growth.</title>
        <authorList>
            <person name="Liu B."/>
        </authorList>
    </citation>
    <scope>NUCLEOTIDE SEQUENCE [LARGE SCALE GENOMIC DNA]</scope>
    <source>
        <strain evidence="1">NLD-2019</strain>
        <tissue evidence="1">Leaf</tissue>
    </source>
</reference>
<sequence>MAMFASVLTAKDNTGDPSHGALKNPTDYILIWTSKGLNVSQHEDGYIWLPVSPDGYKPMGHIVTTSPEKPSLDKVKCVRSDFTDLTKVDKWIWGHKMDGSSSMVNLHSTKPKTIELSVPTGLFLARNGSNTHELACLKMANNDPYTAMPNFDQIIALIDVYAPLVYFHPDEQYFPSPVFWFFQNGVELYQAGQIPSSVNYDGSNLPSDGGVDDAFLDLPSGEEDKERVKKGFLPIALNYVHVKPALGGTCTDLAMWLFYPFNGGGKFQLGPFTINLGKIGEHVGDWEHITLRINNFHGNLMEVYLSQHAKGKWLTPNEFELINGTRPVVYASLHGHSHYSTPISHVHLTGKLNLSDVRMLHDEFQKMNISSKSWENFFGFGVRDDAAKSNNVMDLASTRSLICIDYMDFGMEPWLNYTGRWGPKITYDLIAEIVEITHSLPDIVKKLGMKLLQMLPAELIGQEGPQGPMMKESWAGDERV</sequence>
<dbReference type="EMBL" id="SZYD01000007">
    <property type="protein sequence ID" value="KAD5802300.1"/>
    <property type="molecule type" value="Genomic_DNA"/>
</dbReference>
<keyword evidence="2" id="KW-1185">Reference proteome</keyword>
<evidence type="ECO:0008006" key="3">
    <source>
        <dbReference type="Google" id="ProtNLM"/>
    </source>
</evidence>
<dbReference type="PANTHER" id="PTHR48219:SF1">
    <property type="entry name" value="VACUOLAR PROTEIN SORTING-ASSOCIATED PROTEIN 62"/>
    <property type="match status" value="1"/>
</dbReference>
<evidence type="ECO:0000313" key="2">
    <source>
        <dbReference type="Proteomes" id="UP000326396"/>
    </source>
</evidence>
<comment type="caution">
    <text evidence="1">The sequence shown here is derived from an EMBL/GenBank/DDBJ whole genome shotgun (WGS) entry which is preliminary data.</text>
</comment>